<accession>A0ACC1M6T3</accession>
<reference evidence="1" key="1">
    <citation type="submission" date="2022-07" db="EMBL/GenBank/DDBJ databases">
        <title>Phylogenomic reconstructions and comparative analyses of Kickxellomycotina fungi.</title>
        <authorList>
            <person name="Reynolds N.K."/>
            <person name="Stajich J.E."/>
            <person name="Barry K."/>
            <person name="Grigoriev I.V."/>
            <person name="Crous P."/>
            <person name="Smith M.E."/>
        </authorList>
    </citation>
    <scope>NUCLEOTIDE SEQUENCE</scope>
    <source>
        <strain evidence="1">CBS 190363</strain>
    </source>
</reference>
<evidence type="ECO:0000313" key="2">
    <source>
        <dbReference type="Proteomes" id="UP001139981"/>
    </source>
</evidence>
<dbReference type="EMBL" id="JANBVB010000052">
    <property type="protein sequence ID" value="KAJ2898680.1"/>
    <property type="molecule type" value="Genomic_DNA"/>
</dbReference>
<name>A0ACC1M6T3_9FUNG</name>
<gene>
    <name evidence="1" type="ORF">IWW38_001290</name>
</gene>
<proteinExistence type="predicted"/>
<keyword evidence="2" id="KW-1185">Reference proteome</keyword>
<dbReference type="Proteomes" id="UP001139981">
    <property type="component" value="Unassembled WGS sequence"/>
</dbReference>
<protein>
    <submittedName>
        <fullName evidence="1">Uncharacterized protein</fullName>
    </submittedName>
</protein>
<sequence length="914" mass="99267">MSSTPYVYPPLGLLTRIRGPVITFRVYFVHSSSSSSDTSSVSDVEIWSDMEGDWQGTPLLATDPGATAAAELALLDVAQLGENCRVEQFYLDLPVSVAVAKRFEFTVRWHSNAGCDEWQWAGVYGQNARVALSPSCPADSDKASASYWRQQLRSLLRPASSDDTTTQLPPATAIADSWQVSPAGASCVFRPSESRGDAGYFGQLDSIDGLLAFVRKDPFWIIPRTSTEGPIAADLDVVLALVELSSGAFAALMPFVKDAPTSHTVVFRTGPHNALLLQVSPALDSTAASSIRVAASVGRNAHDAIRDLFERIRQMLPSSSPPEPSSDALCQSIPAHGTALTGGMGYCTWNTFYQQVSHDKVVSVLSDICRIGRTSDQPVPEWALIDDGWQTTTQDNNRGQLREIFANKDKFPGQLRQTVDKLAELGIRRVGVWHAFWGYWGGIDPLGPLAQRYQLVKHRRKWCAAVGEELDVWLVSRADVAAFYDEFYQWLRAQGISFVKVDCQAAFETLCELNAANDDIYATYNAYYDAMESAALKHFGPGSVVYCMAQTPLLILRTLQRLGSSAAPSSQQRDVFRNSDDHFPDEPSSHGWHVYCNMANALWSRQLQPRCSIDWDMFQSGGQESHIHAASRALSGGPIYITGTPASYARQDLATTVGYTSHSPLPSPPLINKNCLFADMTSIPGILVGSTSVADRDAVIVSVYNVFHKMVIAPVFLSQAFAESAPDSVGGSRYAIHQQSTDRVCICQALSDIYTLALQSLACDALTVAKMATFRSSDRSATLFATCLGDTSCYAGIGVVERNVFGVVQTSAPSTPLPRSGSPFSIGGGGQRQWTLRVRVSGRCSGISFVLQACESAAEASPLPLSVQSVRIQGLDSEDWEFLHEHGVLKVALHAARPLSSNSASICVTITLYV</sequence>
<evidence type="ECO:0000313" key="1">
    <source>
        <dbReference type="EMBL" id="KAJ2898680.1"/>
    </source>
</evidence>
<comment type="caution">
    <text evidence="1">The sequence shown here is derived from an EMBL/GenBank/DDBJ whole genome shotgun (WGS) entry which is preliminary data.</text>
</comment>
<organism evidence="1 2">
    <name type="scientific">Coemansia aciculifera</name>
    <dbReference type="NCBI Taxonomy" id="417176"/>
    <lineage>
        <taxon>Eukaryota</taxon>
        <taxon>Fungi</taxon>
        <taxon>Fungi incertae sedis</taxon>
        <taxon>Zoopagomycota</taxon>
        <taxon>Kickxellomycotina</taxon>
        <taxon>Kickxellomycetes</taxon>
        <taxon>Kickxellales</taxon>
        <taxon>Kickxellaceae</taxon>
        <taxon>Coemansia</taxon>
    </lineage>
</organism>